<dbReference type="PANTHER" id="PTHR43394">
    <property type="entry name" value="ATP-DEPENDENT PERMEASE MDL1, MITOCHONDRIAL"/>
    <property type="match status" value="1"/>
</dbReference>
<keyword evidence="6 12" id="KW-0067">ATP-binding</keyword>
<evidence type="ECO:0000256" key="8">
    <source>
        <dbReference type="ARBA" id="ARBA00023136"/>
    </source>
</evidence>
<reference evidence="13" key="1">
    <citation type="submission" date="2016-10" db="EMBL/GenBank/DDBJ databases">
        <authorList>
            <person name="Varghese N."/>
            <person name="Submissions S."/>
        </authorList>
    </citation>
    <scope>NUCLEOTIDE SEQUENCE [LARGE SCALE GENOMIC DNA]</scope>
    <source>
        <strain evidence="13">CGMCC 1.6763</strain>
    </source>
</reference>
<dbReference type="GO" id="GO:0005886">
    <property type="term" value="C:plasma membrane"/>
    <property type="evidence" value="ECO:0007669"/>
    <property type="project" value="UniProtKB-SubCell"/>
</dbReference>
<dbReference type="Gene3D" id="3.40.50.300">
    <property type="entry name" value="P-loop containing nucleotide triphosphate hydrolases"/>
    <property type="match status" value="1"/>
</dbReference>
<organism evidence="12 13">
    <name type="scientific">Bhargavaea ginsengi</name>
    <dbReference type="NCBI Taxonomy" id="426757"/>
    <lineage>
        <taxon>Bacteria</taxon>
        <taxon>Bacillati</taxon>
        <taxon>Bacillota</taxon>
        <taxon>Bacilli</taxon>
        <taxon>Bacillales</taxon>
        <taxon>Caryophanaceae</taxon>
        <taxon>Bhargavaea</taxon>
    </lineage>
</organism>
<dbReference type="PROSITE" id="PS00211">
    <property type="entry name" value="ABC_TRANSPORTER_1"/>
    <property type="match status" value="1"/>
</dbReference>
<dbReference type="PROSITE" id="PS50893">
    <property type="entry name" value="ABC_TRANSPORTER_2"/>
    <property type="match status" value="1"/>
</dbReference>
<keyword evidence="13" id="KW-1185">Reference proteome</keyword>
<feature type="transmembrane region" description="Helical" evidence="9">
    <location>
        <begin position="50"/>
        <end position="73"/>
    </location>
</feature>
<dbReference type="FunFam" id="1.20.1560.10:FF:000011">
    <property type="entry name" value="Multidrug ABC transporter ATP-binding protein"/>
    <property type="match status" value="1"/>
</dbReference>
<dbReference type="AlphaFoldDB" id="A0A1H6TC80"/>
<dbReference type="GO" id="GO:0015421">
    <property type="term" value="F:ABC-type oligopeptide transporter activity"/>
    <property type="evidence" value="ECO:0007669"/>
    <property type="project" value="TreeGrafter"/>
</dbReference>
<evidence type="ECO:0000256" key="7">
    <source>
        <dbReference type="ARBA" id="ARBA00022989"/>
    </source>
</evidence>
<keyword evidence="8 9" id="KW-0472">Membrane</keyword>
<feature type="transmembrane region" description="Helical" evidence="9">
    <location>
        <begin position="93"/>
        <end position="116"/>
    </location>
</feature>
<dbReference type="EMBL" id="FNZF01000001">
    <property type="protein sequence ID" value="SEI76886.1"/>
    <property type="molecule type" value="Genomic_DNA"/>
</dbReference>
<name>A0A1H6TC80_9BACL</name>
<dbReference type="InterPro" id="IPR036640">
    <property type="entry name" value="ABC1_TM_sf"/>
</dbReference>
<feature type="transmembrane region" description="Helical" evidence="9">
    <location>
        <begin position="168"/>
        <end position="186"/>
    </location>
</feature>
<evidence type="ECO:0000313" key="12">
    <source>
        <dbReference type="EMBL" id="SEI76886.1"/>
    </source>
</evidence>
<dbReference type="STRING" id="426757.SAMN04488127_0413"/>
<gene>
    <name evidence="12" type="ORF">SAMN04488127_0413</name>
</gene>
<evidence type="ECO:0000256" key="6">
    <source>
        <dbReference type="ARBA" id="ARBA00022840"/>
    </source>
</evidence>
<dbReference type="GO" id="GO:0005524">
    <property type="term" value="F:ATP binding"/>
    <property type="evidence" value="ECO:0007669"/>
    <property type="project" value="UniProtKB-KW"/>
</dbReference>
<dbReference type="InterPro" id="IPR003593">
    <property type="entry name" value="AAA+_ATPase"/>
</dbReference>
<dbReference type="Proteomes" id="UP000199200">
    <property type="component" value="Unassembled WGS sequence"/>
</dbReference>
<dbReference type="CDD" id="cd18547">
    <property type="entry name" value="ABC_6TM_Tm288_like"/>
    <property type="match status" value="1"/>
</dbReference>
<evidence type="ECO:0000313" key="13">
    <source>
        <dbReference type="Proteomes" id="UP000199200"/>
    </source>
</evidence>
<dbReference type="InterPro" id="IPR039421">
    <property type="entry name" value="Type_1_exporter"/>
</dbReference>
<dbReference type="PANTHER" id="PTHR43394:SF1">
    <property type="entry name" value="ATP-BINDING CASSETTE SUB-FAMILY B MEMBER 10, MITOCHONDRIAL"/>
    <property type="match status" value="1"/>
</dbReference>
<feature type="domain" description="ABC transporter" evidence="10">
    <location>
        <begin position="370"/>
        <end position="604"/>
    </location>
</feature>
<protein>
    <submittedName>
        <fullName evidence="12">ATP-binding cassette, subfamily B</fullName>
    </submittedName>
</protein>
<sequence length="607" mass="67609">MFDFIRRPFGYEPILTKEDLKKPKEKKGERPNNWKDVLLRIWRLVDEQRALLITVLVLVALSSGLSILGPYLVGHIVDEYIVAGRFDGFGRMVIILIAVYAGLSVAMYLQSFWMIGISQRAVFKMRTGLFSHFQRLPVKFFDRRQHGELMSRMTNDIENVSQTLNNSFIQVFSSILTLVGTLAVMISLSPLLTVLTMTIVPLMFAAVRWVTKRTGRLYKAQQRAVGEMNGMIEESISGQRIVKAFSQEDRVMEEFTEKSERLRRTGFWALTYAGFIPKVMNFLNNGAFAVVAGIGGILALTGDGLVTIGTIVIFTEYARQFTRPLNDLANQFNTVLSAIAGAERVFAIMDEEPERDDATGQSDTILKGDVEFRNVAFGYGEGDYTVEGVSFRVRPGEAAAFVGATGAGKTTVMQLLARFYDPNEGQILIDGIPITELPRKTLRSQTAFVLQDPFLFEASVMENIRYGRLDASDEEVISAAKEANAHDFIMKLEDGYETILSADGGEISQGQKQLLSIARALVADPVLLLLDEATSSIDTVTEMKIQEALERLMEGRTSFIIAHRLNTVRKADMIFVMQDGRLAESGRQQDLIGSGGLYDQMLKGAEL</sequence>
<dbReference type="Pfam" id="PF00664">
    <property type="entry name" value="ABC_membrane"/>
    <property type="match status" value="1"/>
</dbReference>
<dbReference type="FunFam" id="3.40.50.300:FF:000287">
    <property type="entry name" value="Multidrug ABC transporter ATP-binding protein"/>
    <property type="match status" value="1"/>
</dbReference>
<dbReference type="SUPFAM" id="SSF52540">
    <property type="entry name" value="P-loop containing nucleoside triphosphate hydrolases"/>
    <property type="match status" value="1"/>
</dbReference>
<dbReference type="CDD" id="cd03254">
    <property type="entry name" value="ABCC_Glucan_exporter_like"/>
    <property type="match status" value="1"/>
</dbReference>
<evidence type="ECO:0000256" key="9">
    <source>
        <dbReference type="SAM" id="Phobius"/>
    </source>
</evidence>
<keyword evidence="4 9" id="KW-0812">Transmembrane</keyword>
<dbReference type="SMART" id="SM00382">
    <property type="entry name" value="AAA"/>
    <property type="match status" value="1"/>
</dbReference>
<dbReference type="InterPro" id="IPR027417">
    <property type="entry name" value="P-loop_NTPase"/>
</dbReference>
<keyword evidence="2" id="KW-0813">Transport</keyword>
<dbReference type="RefSeq" id="WP_092049347.1">
    <property type="nucleotide sequence ID" value="NZ_FNZF01000001.1"/>
</dbReference>
<evidence type="ECO:0000256" key="4">
    <source>
        <dbReference type="ARBA" id="ARBA00022692"/>
    </source>
</evidence>
<evidence type="ECO:0000256" key="1">
    <source>
        <dbReference type="ARBA" id="ARBA00004651"/>
    </source>
</evidence>
<evidence type="ECO:0000256" key="3">
    <source>
        <dbReference type="ARBA" id="ARBA00022475"/>
    </source>
</evidence>
<proteinExistence type="predicted"/>
<feature type="transmembrane region" description="Helical" evidence="9">
    <location>
        <begin position="289"/>
        <end position="314"/>
    </location>
</feature>
<dbReference type="InterPro" id="IPR011527">
    <property type="entry name" value="ABC1_TM_dom"/>
</dbReference>
<dbReference type="SUPFAM" id="SSF90123">
    <property type="entry name" value="ABC transporter transmembrane region"/>
    <property type="match status" value="1"/>
</dbReference>
<dbReference type="InterPro" id="IPR017871">
    <property type="entry name" value="ABC_transporter-like_CS"/>
</dbReference>
<dbReference type="InterPro" id="IPR003439">
    <property type="entry name" value="ABC_transporter-like_ATP-bd"/>
</dbReference>
<dbReference type="Pfam" id="PF00005">
    <property type="entry name" value="ABC_tran"/>
    <property type="match status" value="1"/>
</dbReference>
<dbReference type="OrthoDB" id="9770415at2"/>
<feature type="transmembrane region" description="Helical" evidence="9">
    <location>
        <begin position="192"/>
        <end position="211"/>
    </location>
</feature>
<keyword evidence="7 9" id="KW-1133">Transmembrane helix</keyword>
<evidence type="ECO:0000256" key="2">
    <source>
        <dbReference type="ARBA" id="ARBA00022448"/>
    </source>
</evidence>
<dbReference type="Gene3D" id="1.20.1560.10">
    <property type="entry name" value="ABC transporter type 1, transmembrane domain"/>
    <property type="match status" value="1"/>
</dbReference>
<dbReference type="GO" id="GO:0016887">
    <property type="term" value="F:ATP hydrolysis activity"/>
    <property type="evidence" value="ECO:0007669"/>
    <property type="project" value="InterPro"/>
</dbReference>
<feature type="domain" description="ABC transmembrane type-1" evidence="11">
    <location>
        <begin position="53"/>
        <end position="337"/>
    </location>
</feature>
<evidence type="ECO:0000259" key="10">
    <source>
        <dbReference type="PROSITE" id="PS50893"/>
    </source>
</evidence>
<evidence type="ECO:0000256" key="5">
    <source>
        <dbReference type="ARBA" id="ARBA00022741"/>
    </source>
</evidence>
<keyword evidence="5" id="KW-0547">Nucleotide-binding</keyword>
<comment type="subcellular location">
    <subcellularLocation>
        <location evidence="1">Cell membrane</location>
        <topology evidence="1">Multi-pass membrane protein</topology>
    </subcellularLocation>
</comment>
<dbReference type="PROSITE" id="PS50929">
    <property type="entry name" value="ABC_TM1F"/>
    <property type="match status" value="1"/>
</dbReference>
<keyword evidence="3" id="KW-1003">Cell membrane</keyword>
<accession>A0A1H6TC80</accession>
<evidence type="ECO:0000259" key="11">
    <source>
        <dbReference type="PROSITE" id="PS50929"/>
    </source>
</evidence>